<feature type="region of interest" description="Disordered" evidence="1">
    <location>
        <begin position="17"/>
        <end position="38"/>
    </location>
</feature>
<reference evidence="2" key="1">
    <citation type="submission" date="2021-01" db="EMBL/GenBank/DDBJ databases">
        <authorList>
            <person name="Kaushik A."/>
        </authorList>
    </citation>
    <scope>NUCLEOTIDE SEQUENCE</scope>
    <source>
        <strain evidence="2">AG2-2IIIB</strain>
    </source>
</reference>
<evidence type="ECO:0000256" key="1">
    <source>
        <dbReference type="SAM" id="MobiDB-lite"/>
    </source>
</evidence>
<dbReference type="AlphaFoldDB" id="A0A8H3DDU1"/>
<protein>
    <submittedName>
        <fullName evidence="2">Uncharacterized protein</fullName>
    </submittedName>
</protein>
<dbReference type="OrthoDB" id="47374at2759"/>
<gene>
    <name evidence="2" type="ORF">RDB_LOCUS165899</name>
</gene>
<sequence length="87" mass="9659">MFYRLWLVATSEGPHNPPISTATKIGDQAHGTESEKDGRVMEGVQDTYVAVDQTSAMPAEDWIIVTDPLDDICLTPTFEVFRATMNK</sequence>
<dbReference type="Proteomes" id="UP000663843">
    <property type="component" value="Unassembled WGS sequence"/>
</dbReference>
<name>A0A8H3DDU1_9AGAM</name>
<dbReference type="EMBL" id="CAJMWT010006940">
    <property type="protein sequence ID" value="CAE6521416.1"/>
    <property type="molecule type" value="Genomic_DNA"/>
</dbReference>
<comment type="caution">
    <text evidence="2">The sequence shown here is derived from an EMBL/GenBank/DDBJ whole genome shotgun (WGS) entry which is preliminary data.</text>
</comment>
<evidence type="ECO:0000313" key="3">
    <source>
        <dbReference type="Proteomes" id="UP000663843"/>
    </source>
</evidence>
<accession>A0A8H3DDU1</accession>
<organism evidence="2 3">
    <name type="scientific">Rhizoctonia solani</name>
    <dbReference type="NCBI Taxonomy" id="456999"/>
    <lineage>
        <taxon>Eukaryota</taxon>
        <taxon>Fungi</taxon>
        <taxon>Dikarya</taxon>
        <taxon>Basidiomycota</taxon>
        <taxon>Agaricomycotina</taxon>
        <taxon>Agaricomycetes</taxon>
        <taxon>Cantharellales</taxon>
        <taxon>Ceratobasidiaceae</taxon>
        <taxon>Rhizoctonia</taxon>
    </lineage>
</organism>
<evidence type="ECO:0000313" key="2">
    <source>
        <dbReference type="EMBL" id="CAE6521416.1"/>
    </source>
</evidence>
<proteinExistence type="predicted"/>